<gene>
    <name evidence="1" type="ORF">pFRL3_427c</name>
</gene>
<keyword evidence="1" id="KW-0614">Plasmid</keyword>
<evidence type="ECO:0000313" key="1">
    <source>
        <dbReference type="EMBL" id="AHE39204.1"/>
    </source>
</evidence>
<accession>V9Z5D1</accession>
<dbReference type="RefSeq" id="WP_024126585.1">
    <property type="nucleotide sequence ID" value="NC_023283.1"/>
</dbReference>
<proteinExistence type="predicted"/>
<geneLocation type="plasmid" evidence="1">
    <name>pFRL3</name>
</geneLocation>
<reference evidence="1" key="1">
    <citation type="submission" date="2013-09" db="EMBL/GenBank/DDBJ databases">
        <title>Complete nucleotide sequence of Streptomyces linear plasmid pFRL3.</title>
        <authorList>
            <person name="Chen Z."/>
            <person name="Fang P."/>
            <person name="Qin Z."/>
        </authorList>
    </citation>
    <scope>NUCLEOTIDE SEQUENCE</scope>
    <source>
        <plasmid evidence="1">pFRL3</plasmid>
    </source>
</reference>
<organism evidence="1">
    <name type="scientific">Streptomyces sp. FR1</name>
    <dbReference type="NCBI Taxonomy" id="349971"/>
    <lineage>
        <taxon>Bacteria</taxon>
        <taxon>Bacillati</taxon>
        <taxon>Actinomycetota</taxon>
        <taxon>Actinomycetes</taxon>
        <taxon>Kitasatosporales</taxon>
        <taxon>Streptomycetaceae</taxon>
        <taxon>Streptomyces</taxon>
    </lineage>
</organism>
<protein>
    <submittedName>
        <fullName evidence="1">Porulation associated protein</fullName>
    </submittedName>
</protein>
<dbReference type="AlphaFoldDB" id="V9Z5D1"/>
<dbReference type="EMBL" id="KF602048">
    <property type="protein sequence ID" value="AHE39204.1"/>
    <property type="molecule type" value="Genomic_DNA"/>
</dbReference>
<name>V9Z5D1_9ACTN</name>
<sequence length="90" mass="10001">MPRAATSPGWIDFYSHSRLSADAAEVFRDLRNPKAALAWHKQPAAMPSESEALTRSVGMRLAIVGTAHFQSRTRCVTTRRARGHLRTAQL</sequence>